<organism evidence="2 3">
    <name type="scientific">Thalassiosira oceanica</name>
    <name type="common">Marine diatom</name>
    <dbReference type="NCBI Taxonomy" id="159749"/>
    <lineage>
        <taxon>Eukaryota</taxon>
        <taxon>Sar</taxon>
        <taxon>Stramenopiles</taxon>
        <taxon>Ochrophyta</taxon>
        <taxon>Bacillariophyta</taxon>
        <taxon>Coscinodiscophyceae</taxon>
        <taxon>Thalassiosirophycidae</taxon>
        <taxon>Thalassiosirales</taxon>
        <taxon>Thalassiosiraceae</taxon>
        <taxon>Thalassiosira</taxon>
    </lineage>
</organism>
<evidence type="ECO:0000313" key="2">
    <source>
        <dbReference type="EMBL" id="EJK47125.1"/>
    </source>
</evidence>
<reference evidence="2 3" key="1">
    <citation type="journal article" date="2012" name="Genome Biol.">
        <title>Genome and low-iron response of an oceanic diatom adapted to chronic iron limitation.</title>
        <authorList>
            <person name="Lommer M."/>
            <person name="Specht M."/>
            <person name="Roy A.S."/>
            <person name="Kraemer L."/>
            <person name="Andreson R."/>
            <person name="Gutowska M.A."/>
            <person name="Wolf J."/>
            <person name="Bergner S.V."/>
            <person name="Schilhabel M.B."/>
            <person name="Klostermeier U.C."/>
            <person name="Beiko R.G."/>
            <person name="Rosenstiel P."/>
            <person name="Hippler M."/>
            <person name="Laroche J."/>
        </authorList>
    </citation>
    <scope>NUCLEOTIDE SEQUENCE [LARGE SCALE GENOMIC DNA]</scope>
    <source>
        <strain evidence="2 3">CCMP1005</strain>
    </source>
</reference>
<evidence type="ECO:0000256" key="1">
    <source>
        <dbReference type="SAM" id="MobiDB-lite"/>
    </source>
</evidence>
<proteinExistence type="predicted"/>
<dbReference type="EMBL" id="AGNL01047330">
    <property type="protein sequence ID" value="EJK47125.1"/>
    <property type="molecule type" value="Genomic_DNA"/>
</dbReference>
<feature type="compositionally biased region" description="Polar residues" evidence="1">
    <location>
        <begin position="10"/>
        <end position="19"/>
    </location>
</feature>
<feature type="region of interest" description="Disordered" evidence="1">
    <location>
        <begin position="71"/>
        <end position="94"/>
    </location>
</feature>
<keyword evidence="3" id="KW-1185">Reference proteome</keyword>
<comment type="caution">
    <text evidence="2">The sequence shown here is derived from an EMBL/GenBank/DDBJ whole genome shotgun (WGS) entry which is preliminary data.</text>
</comment>
<dbReference type="Proteomes" id="UP000266841">
    <property type="component" value="Unassembled WGS sequence"/>
</dbReference>
<protein>
    <submittedName>
        <fullName evidence="2">Uncharacterized protein</fullName>
    </submittedName>
</protein>
<dbReference type="AlphaFoldDB" id="K0R3W1"/>
<feature type="compositionally biased region" description="Basic and acidic residues" evidence="1">
    <location>
        <begin position="31"/>
        <end position="42"/>
    </location>
</feature>
<name>K0R3W1_THAOC</name>
<sequence>MRGDLAGPQMKQSGAASTSAKRRRRVGKNSGGRDEKDVAWQRARNDVGNVCRKDDRLTMFDIVAMRRGKAAGLGGEATSAKVGRRGAPPAEVESAGLARGAGWVGAQRARDF</sequence>
<accession>K0R3W1</accession>
<gene>
    <name evidence="2" type="ORF">THAOC_34180</name>
</gene>
<evidence type="ECO:0000313" key="3">
    <source>
        <dbReference type="Proteomes" id="UP000266841"/>
    </source>
</evidence>
<feature type="region of interest" description="Disordered" evidence="1">
    <location>
        <begin position="1"/>
        <end position="42"/>
    </location>
</feature>